<proteinExistence type="predicted"/>
<protein>
    <submittedName>
        <fullName evidence="1">Uncharacterized protein</fullName>
    </submittedName>
</protein>
<dbReference type="EMBL" id="GBXM01069530">
    <property type="protein sequence ID" value="JAH39047.1"/>
    <property type="molecule type" value="Transcribed_RNA"/>
</dbReference>
<dbReference type="AlphaFoldDB" id="A0A0E9SCS9"/>
<accession>A0A0E9SCS9</accession>
<organism evidence="1">
    <name type="scientific">Anguilla anguilla</name>
    <name type="common">European freshwater eel</name>
    <name type="synonym">Muraena anguilla</name>
    <dbReference type="NCBI Taxonomy" id="7936"/>
    <lineage>
        <taxon>Eukaryota</taxon>
        <taxon>Metazoa</taxon>
        <taxon>Chordata</taxon>
        <taxon>Craniata</taxon>
        <taxon>Vertebrata</taxon>
        <taxon>Euteleostomi</taxon>
        <taxon>Actinopterygii</taxon>
        <taxon>Neopterygii</taxon>
        <taxon>Teleostei</taxon>
        <taxon>Anguilliformes</taxon>
        <taxon>Anguillidae</taxon>
        <taxon>Anguilla</taxon>
    </lineage>
</organism>
<reference evidence="1" key="1">
    <citation type="submission" date="2014-11" db="EMBL/GenBank/DDBJ databases">
        <authorList>
            <person name="Amaro Gonzalez C."/>
        </authorList>
    </citation>
    <scope>NUCLEOTIDE SEQUENCE</scope>
</reference>
<sequence>MREPKVMSKKLVSFLFMFEVEQNETRYTFEIVP</sequence>
<evidence type="ECO:0000313" key="1">
    <source>
        <dbReference type="EMBL" id="JAH39047.1"/>
    </source>
</evidence>
<name>A0A0E9SCS9_ANGAN</name>
<reference evidence="1" key="2">
    <citation type="journal article" date="2015" name="Fish Shellfish Immunol.">
        <title>Early steps in the European eel (Anguilla anguilla)-Vibrio vulnificus interaction in the gills: Role of the RtxA13 toxin.</title>
        <authorList>
            <person name="Callol A."/>
            <person name="Pajuelo D."/>
            <person name="Ebbesson L."/>
            <person name="Teles M."/>
            <person name="MacKenzie S."/>
            <person name="Amaro C."/>
        </authorList>
    </citation>
    <scope>NUCLEOTIDE SEQUENCE</scope>
</reference>